<organism evidence="2 3">
    <name type="scientific">Candidatus Roizmanbacteria bacterium GW2011_GWA2_33_33</name>
    <dbReference type="NCBI Taxonomy" id="1618476"/>
    <lineage>
        <taxon>Bacteria</taxon>
        <taxon>Candidatus Roizmaniibacteriota</taxon>
    </lineage>
</organism>
<proteinExistence type="predicted"/>
<protein>
    <recommendedName>
        <fullName evidence="1">Transposase IS200-like domain-containing protein</fullName>
    </recommendedName>
</protein>
<reference evidence="2 3" key="1">
    <citation type="journal article" date="2015" name="Nature">
        <title>rRNA introns, odd ribosomes, and small enigmatic genomes across a large radiation of phyla.</title>
        <authorList>
            <person name="Brown C.T."/>
            <person name="Hug L.A."/>
            <person name="Thomas B.C."/>
            <person name="Sharon I."/>
            <person name="Castelle C.J."/>
            <person name="Singh A."/>
            <person name="Wilkins M.J."/>
            <person name="Williams K.H."/>
            <person name="Banfield J.F."/>
        </authorList>
    </citation>
    <scope>NUCLEOTIDE SEQUENCE [LARGE SCALE GENOMIC DNA]</scope>
</reference>
<dbReference type="GO" id="GO:0004803">
    <property type="term" value="F:transposase activity"/>
    <property type="evidence" value="ECO:0007669"/>
    <property type="project" value="InterPro"/>
</dbReference>
<dbReference type="SMART" id="SM01321">
    <property type="entry name" value="Y1_Tnp"/>
    <property type="match status" value="1"/>
</dbReference>
<dbReference type="Gene3D" id="3.30.70.1290">
    <property type="entry name" value="Transposase IS200-like"/>
    <property type="match status" value="1"/>
</dbReference>
<dbReference type="GO" id="GO:0003677">
    <property type="term" value="F:DNA binding"/>
    <property type="evidence" value="ECO:0007669"/>
    <property type="project" value="InterPro"/>
</dbReference>
<dbReference type="InterPro" id="IPR036515">
    <property type="entry name" value="Transposase_17_sf"/>
</dbReference>
<feature type="domain" description="Transposase IS200-like" evidence="1">
    <location>
        <begin position="11"/>
        <end position="158"/>
    </location>
</feature>
<dbReference type="EMBL" id="LBPD01000015">
    <property type="protein sequence ID" value="KKP51416.1"/>
    <property type="molecule type" value="Genomic_DNA"/>
</dbReference>
<accession>A0A0G0AJT6</accession>
<evidence type="ECO:0000313" key="2">
    <source>
        <dbReference type="EMBL" id="KKP51416.1"/>
    </source>
</evidence>
<name>A0A0G0AJT6_9BACT</name>
<evidence type="ECO:0000259" key="1">
    <source>
        <dbReference type="SMART" id="SM01321"/>
    </source>
</evidence>
<dbReference type="AlphaFoldDB" id="A0A0G0AJT6"/>
<dbReference type="GO" id="GO:0006313">
    <property type="term" value="P:DNA transposition"/>
    <property type="evidence" value="ECO:0007669"/>
    <property type="project" value="InterPro"/>
</dbReference>
<dbReference type="PANTHER" id="PTHR34322">
    <property type="entry name" value="TRANSPOSASE, Y1_TNP DOMAIN-CONTAINING"/>
    <property type="match status" value="1"/>
</dbReference>
<dbReference type="InterPro" id="IPR002686">
    <property type="entry name" value="Transposase_17"/>
</dbReference>
<dbReference type="SUPFAM" id="SSF143422">
    <property type="entry name" value="Transposase IS200-like"/>
    <property type="match status" value="1"/>
</dbReference>
<sequence length="233" mass="28214">MPSKNIIKTYIENGFYHIYNRGVEKRRIFLDEQDYKVFLSYLKLYLLPKEESANEIINHDLKIDNKEKIISELYKLNNFYNKIELISYVLMPNHFHLELKQKNKKEIESFMRSLITKYSKYFNKKYERVGPLFQGRYKAVLINNTEYLLYLSRYIHLNPTELLVKGQSLIEYPWSSYPTYLEKLNISWLKINYICNSFLENKIFSAALYKKYVEKVKDEDDEDLKLVKDLFID</sequence>
<evidence type="ECO:0000313" key="3">
    <source>
        <dbReference type="Proteomes" id="UP000034045"/>
    </source>
</evidence>
<dbReference type="Proteomes" id="UP000034045">
    <property type="component" value="Unassembled WGS sequence"/>
</dbReference>
<dbReference type="Pfam" id="PF01797">
    <property type="entry name" value="Y1_Tnp"/>
    <property type="match status" value="1"/>
</dbReference>
<gene>
    <name evidence="2" type="ORF">UR42_C0015G0005</name>
</gene>
<dbReference type="PATRIC" id="fig|1618476.3.peg.239"/>
<dbReference type="PANTHER" id="PTHR34322:SF2">
    <property type="entry name" value="TRANSPOSASE IS200-LIKE DOMAIN-CONTAINING PROTEIN"/>
    <property type="match status" value="1"/>
</dbReference>
<comment type="caution">
    <text evidence="2">The sequence shown here is derived from an EMBL/GenBank/DDBJ whole genome shotgun (WGS) entry which is preliminary data.</text>
</comment>